<comment type="catalytic activity">
    <reaction evidence="1 13">
        <text>Hydrolysis of (1-&gt;4)-beta-linkages between N-acetylmuramic acid and N-acetyl-D-glucosamine residues in a peptidoglycan and between N-acetyl-D-glucosamine residues in chitodextrins.</text>
        <dbReference type="EC" id="3.2.1.17"/>
    </reaction>
</comment>
<keyword evidence="10" id="KW-1015">Disulfide bond</keyword>
<evidence type="ECO:0000256" key="13">
    <source>
        <dbReference type="RuleBase" id="RU361176"/>
    </source>
</evidence>
<feature type="region of interest" description="Disordered" evidence="14">
    <location>
        <begin position="1"/>
        <end position="22"/>
    </location>
</feature>
<keyword evidence="11 13" id="KW-0326">Glycosidase</keyword>
<evidence type="ECO:0000256" key="5">
    <source>
        <dbReference type="ARBA" id="ARBA00022525"/>
    </source>
</evidence>
<dbReference type="Gene3D" id="3.20.20.80">
    <property type="entry name" value="Glycosidases"/>
    <property type="match status" value="1"/>
</dbReference>
<dbReference type="GO" id="GO:0009253">
    <property type="term" value="P:peptidoglycan catabolic process"/>
    <property type="evidence" value="ECO:0007669"/>
    <property type="project" value="InterPro"/>
</dbReference>
<dbReference type="InterPro" id="IPR013517">
    <property type="entry name" value="FG-GAP"/>
</dbReference>
<dbReference type="EMBL" id="JAAZSQ010000025">
    <property type="protein sequence ID" value="NKX56500.1"/>
    <property type="molecule type" value="Genomic_DNA"/>
</dbReference>
<dbReference type="Proteomes" id="UP000544090">
    <property type="component" value="Unassembled WGS sequence"/>
</dbReference>
<dbReference type="AlphaFoldDB" id="A0A7X6K7C8"/>
<dbReference type="SUPFAM" id="SSF69318">
    <property type="entry name" value="Integrin alpha N-terminal domain"/>
    <property type="match status" value="1"/>
</dbReference>
<name>A0A7X6K7C8_9MICC</name>
<dbReference type="FunFam" id="3.20.20.80:FF:000060">
    <property type="entry name" value="Lysozyme M1"/>
    <property type="match status" value="1"/>
</dbReference>
<dbReference type="InterPro" id="IPR008270">
    <property type="entry name" value="Glyco_hydro_25_AS"/>
</dbReference>
<keyword evidence="8" id="KW-0732">Signal</keyword>
<feature type="region of interest" description="Disordered" evidence="14">
    <location>
        <begin position="270"/>
        <end position="296"/>
    </location>
</feature>
<keyword evidence="5" id="KW-0964">Secreted</keyword>
<evidence type="ECO:0000256" key="2">
    <source>
        <dbReference type="ARBA" id="ARBA00004613"/>
    </source>
</evidence>
<dbReference type="InterPro" id="IPR017853">
    <property type="entry name" value="GH"/>
</dbReference>
<evidence type="ECO:0000256" key="3">
    <source>
        <dbReference type="ARBA" id="ARBA00010646"/>
    </source>
</evidence>
<comment type="caution">
    <text evidence="15">The sequence shown here is derived from an EMBL/GenBank/DDBJ whole genome shotgun (WGS) entry which is preliminary data.</text>
</comment>
<feature type="compositionally biased region" description="Basic and acidic residues" evidence="14">
    <location>
        <begin position="1"/>
        <end position="19"/>
    </location>
</feature>
<dbReference type="PROSITE" id="PS00953">
    <property type="entry name" value="GLYCOSYL_HYDROL_F25_1"/>
    <property type="match status" value="1"/>
</dbReference>
<dbReference type="GO" id="GO:0042742">
    <property type="term" value="P:defense response to bacterium"/>
    <property type="evidence" value="ECO:0007669"/>
    <property type="project" value="UniProtKB-KW"/>
</dbReference>
<dbReference type="Pfam" id="PF13517">
    <property type="entry name" value="FG-GAP_3"/>
    <property type="match status" value="3"/>
</dbReference>
<evidence type="ECO:0000256" key="1">
    <source>
        <dbReference type="ARBA" id="ARBA00000632"/>
    </source>
</evidence>
<reference evidence="15 16" key="1">
    <citation type="submission" date="2020-04" db="EMBL/GenBank/DDBJ databases">
        <title>Arthrobacter sp. nov.</title>
        <authorList>
            <person name="Liu S."/>
        </authorList>
    </citation>
    <scope>NUCLEOTIDE SEQUENCE [LARGE SCALE GENOMIC DNA]</scope>
    <source>
        <strain evidence="15 16">E918</strain>
    </source>
</reference>
<dbReference type="SMART" id="SM00641">
    <property type="entry name" value="Glyco_25"/>
    <property type="match status" value="1"/>
</dbReference>
<dbReference type="PROSITE" id="PS51904">
    <property type="entry name" value="GLYCOSYL_HYDROL_F25_2"/>
    <property type="match status" value="1"/>
</dbReference>
<dbReference type="Pfam" id="PF01183">
    <property type="entry name" value="Glyco_hydro_25"/>
    <property type="match status" value="1"/>
</dbReference>
<evidence type="ECO:0000256" key="12">
    <source>
        <dbReference type="ARBA" id="ARBA00055588"/>
    </source>
</evidence>
<evidence type="ECO:0000256" key="7">
    <source>
        <dbReference type="ARBA" id="ARBA00022638"/>
    </source>
</evidence>
<evidence type="ECO:0000256" key="11">
    <source>
        <dbReference type="ARBA" id="ARBA00023295"/>
    </source>
</evidence>
<keyword evidence="9 13" id="KW-0378">Hydrolase</keyword>
<dbReference type="GO" id="GO:0016998">
    <property type="term" value="P:cell wall macromolecule catabolic process"/>
    <property type="evidence" value="ECO:0007669"/>
    <property type="project" value="InterPro"/>
</dbReference>
<evidence type="ECO:0000313" key="15">
    <source>
        <dbReference type="EMBL" id="NKX56500.1"/>
    </source>
</evidence>
<evidence type="ECO:0000256" key="6">
    <source>
        <dbReference type="ARBA" id="ARBA00022529"/>
    </source>
</evidence>
<keyword evidence="6" id="KW-0929">Antimicrobial</keyword>
<dbReference type="InterPro" id="IPR018077">
    <property type="entry name" value="Glyco_hydro_fam25_subgr"/>
</dbReference>
<comment type="similarity">
    <text evidence="3 13">Belongs to the glycosyl hydrolase 25 family.</text>
</comment>
<accession>A0A7X6K7C8</accession>
<organism evidence="15 16">
    <name type="scientific">Arthrobacter mobilis</name>
    <dbReference type="NCBI Taxonomy" id="2724944"/>
    <lineage>
        <taxon>Bacteria</taxon>
        <taxon>Bacillati</taxon>
        <taxon>Actinomycetota</taxon>
        <taxon>Actinomycetes</taxon>
        <taxon>Micrococcales</taxon>
        <taxon>Micrococcaceae</taxon>
        <taxon>Arthrobacter</taxon>
    </lineage>
</organism>
<dbReference type="SUPFAM" id="SSF51445">
    <property type="entry name" value="(Trans)glycosidases"/>
    <property type="match status" value="1"/>
</dbReference>
<evidence type="ECO:0000313" key="16">
    <source>
        <dbReference type="Proteomes" id="UP000544090"/>
    </source>
</evidence>
<keyword evidence="16" id="KW-1185">Reference proteome</keyword>
<dbReference type="PANTHER" id="PTHR44103">
    <property type="entry name" value="PROPROTEIN CONVERTASE P"/>
    <property type="match status" value="1"/>
</dbReference>
<proteinExistence type="inferred from homology"/>
<dbReference type="Gene3D" id="2.115.10.10">
    <property type="entry name" value="Tachylectin 2"/>
    <property type="match status" value="2"/>
</dbReference>
<dbReference type="InterPro" id="IPR002053">
    <property type="entry name" value="Glyco_hydro_25"/>
</dbReference>
<dbReference type="CDD" id="cd06412">
    <property type="entry name" value="GH25_CH-type"/>
    <property type="match status" value="1"/>
</dbReference>
<evidence type="ECO:0000256" key="9">
    <source>
        <dbReference type="ARBA" id="ARBA00022801"/>
    </source>
</evidence>
<dbReference type="GO" id="GO:0005576">
    <property type="term" value="C:extracellular region"/>
    <property type="evidence" value="ECO:0007669"/>
    <property type="project" value="UniProtKB-SubCell"/>
</dbReference>
<evidence type="ECO:0000256" key="14">
    <source>
        <dbReference type="SAM" id="MobiDB-lite"/>
    </source>
</evidence>
<dbReference type="GO" id="GO:0031640">
    <property type="term" value="P:killing of cells of another organism"/>
    <property type="evidence" value="ECO:0007669"/>
    <property type="project" value="UniProtKB-KW"/>
</dbReference>
<protein>
    <recommendedName>
        <fullName evidence="4 13">Lysozyme</fullName>
        <ecNumber evidence="4 13">3.2.1.17</ecNumber>
    </recommendedName>
</protein>
<evidence type="ECO:0000256" key="8">
    <source>
        <dbReference type="ARBA" id="ARBA00022729"/>
    </source>
</evidence>
<evidence type="ECO:0000256" key="10">
    <source>
        <dbReference type="ARBA" id="ARBA00023157"/>
    </source>
</evidence>
<dbReference type="PANTHER" id="PTHR44103:SF1">
    <property type="entry name" value="PROPROTEIN CONVERTASE P"/>
    <property type="match status" value="1"/>
</dbReference>
<comment type="function">
    <text evidence="12">This enzyme has both lysozyme (acetylmuramidase) and diacetylmuramidase activities.</text>
</comment>
<dbReference type="SUPFAM" id="SSF89372">
    <property type="entry name" value="Fucose-specific lectin"/>
    <property type="match status" value="1"/>
</dbReference>
<gene>
    <name evidence="15" type="ORF">HGG74_18620</name>
</gene>
<dbReference type="InterPro" id="IPR028994">
    <property type="entry name" value="Integrin_alpha_N"/>
</dbReference>
<evidence type="ECO:0000256" key="4">
    <source>
        <dbReference type="ARBA" id="ARBA00012732"/>
    </source>
</evidence>
<comment type="subcellular location">
    <subcellularLocation>
        <location evidence="2">Secreted</location>
    </subcellularLocation>
</comment>
<dbReference type="EC" id="3.2.1.17" evidence="4 13"/>
<sequence length="801" mass="86805">MGHGLEQRTERVEELKEPEVQEELEETLEELDIERTAAVEPASGPVLVPAARDDWRPEGIQGIDVSSHQPNVNWTTEWNYGARFAYVKATEGTTYRNPRYASQYNGSYDAGMIRGAYHFAIPGPKFSAAAQANYFVDHGGRWSADGRTLPPLLDIEWNPYPELGNMCYNMSPSQMVAWIREFSNTIKARTGRVPAIYTAASWWNTCTGSSTAFKDHPLHVAEYGVSRPDPLPAGWSTYHIWQYSSTGPFPGDSNVWNGTMTALKNFARNSTTSTGSSGSGTQRYASTGDLTGDGRGDLLSRRGDGTLWLYPGNGKGGFSSARRIGTGWQIYNQLIGTRDLNRDGKADFLGRHVDGSLWFYAGTGTGGYQKRVRVSSSTGWNQYSDIIGPGDLNRDGKADLLAKRPDGKVYFYPGLGTGKFGGRTLAATGWGSFQELVAPGKYSGDGRRDVLGIKADGTLWLLQGTGRQAGVGTLFKPAVKVGSSGWQKFAAVVGIGDNNSDGKEDLLGIYSSGSLRFYTGTRMRDSTGVKSRQSLGSSPLGGYRLTATPGDFDGDGKADLIGSSSDGRLWFLAGNGRGGYGTATRIGTGWHIYNQLAGAGDFNGDGTNDLIARQKDGTVWFYAGTGKVGDGSEGYRKRVKIGWGDWNQYDWVLGPGDVNRDGRSDILAVHENGGVYLYAGRGDGRYAPRKKIGGGWQKFDQLAAVGDFTGNRTADVIGRQPDGSLWLLSGRKSYSRGWFLSPNRIAGSGWDRYEQILGSGDTTSDWKVDLLAVEDSGSLWLYRGTRFENLGLLPGTSAGSL</sequence>
<keyword evidence="7" id="KW-0081">Bacteriolytic enzyme</keyword>
<feature type="compositionally biased region" description="Low complexity" evidence="14">
    <location>
        <begin position="270"/>
        <end position="290"/>
    </location>
</feature>
<dbReference type="GO" id="GO:0003796">
    <property type="term" value="F:lysozyme activity"/>
    <property type="evidence" value="ECO:0007669"/>
    <property type="project" value="UniProtKB-EC"/>
</dbReference>